<dbReference type="InterPro" id="IPR044506">
    <property type="entry name" value="CDC14_C"/>
</dbReference>
<dbReference type="InterPro" id="IPR050561">
    <property type="entry name" value="PTP"/>
</dbReference>
<dbReference type="Gene3D" id="3.90.190.10">
    <property type="entry name" value="Protein tyrosine phosphatase superfamily"/>
    <property type="match status" value="2"/>
</dbReference>
<evidence type="ECO:0000259" key="8">
    <source>
        <dbReference type="PROSITE" id="PS50054"/>
    </source>
</evidence>
<reference evidence="10 11" key="1">
    <citation type="journal article" date="2014" name="Nature">
        <title>The genomic substrate for adaptive radiation in African cichlid fish.</title>
        <authorList>
            <person name="Brawand D."/>
            <person name="Wagner C.E."/>
            <person name="Li Y.I."/>
            <person name="Malinsky M."/>
            <person name="Keller I."/>
            <person name="Fan S."/>
            <person name="Simakov O."/>
            <person name="Ng A.Y."/>
            <person name="Lim Z.W."/>
            <person name="Bezault E."/>
            <person name="Turner-Maier J."/>
            <person name="Johnson J."/>
            <person name="Alcazar R."/>
            <person name="Noh H.J."/>
            <person name="Russell P."/>
            <person name="Aken B."/>
            <person name="Alfoldi J."/>
            <person name="Amemiya C."/>
            <person name="Azzouzi N."/>
            <person name="Baroiller J.F."/>
            <person name="Barloy-Hubler F."/>
            <person name="Berlin A."/>
            <person name="Bloomquist R."/>
            <person name="Carleton K.L."/>
            <person name="Conte M.A."/>
            <person name="D'Cotta H."/>
            <person name="Eshel O."/>
            <person name="Gaffney L."/>
            <person name="Galibert F."/>
            <person name="Gante H.F."/>
            <person name="Gnerre S."/>
            <person name="Greuter L."/>
            <person name="Guyon R."/>
            <person name="Haddad N.S."/>
            <person name="Haerty W."/>
            <person name="Harris R.M."/>
            <person name="Hofmann H.A."/>
            <person name="Hourlier T."/>
            <person name="Hulata G."/>
            <person name="Jaffe D.B."/>
            <person name="Lara M."/>
            <person name="Lee A.P."/>
            <person name="MacCallum I."/>
            <person name="Mwaiko S."/>
            <person name="Nikaido M."/>
            <person name="Nishihara H."/>
            <person name="Ozouf-Costaz C."/>
            <person name="Penman D.J."/>
            <person name="Przybylski D."/>
            <person name="Rakotomanga M."/>
            <person name="Renn S.C.P."/>
            <person name="Ribeiro F.J."/>
            <person name="Ron M."/>
            <person name="Salzburger W."/>
            <person name="Sanchez-Pulido L."/>
            <person name="Santos M.E."/>
            <person name="Searle S."/>
            <person name="Sharpe T."/>
            <person name="Swofford R."/>
            <person name="Tan F.J."/>
            <person name="Williams L."/>
            <person name="Young S."/>
            <person name="Yin S."/>
            <person name="Okada N."/>
            <person name="Kocher T.D."/>
            <person name="Miska E.A."/>
            <person name="Lander E.S."/>
            <person name="Venkatesh B."/>
            <person name="Fernald R.D."/>
            <person name="Meyer A."/>
            <person name="Ponting C.P."/>
            <person name="Streelman J.T."/>
            <person name="Lindblad-Toh K."/>
            <person name="Seehausen O."/>
            <person name="Di Palma F."/>
        </authorList>
    </citation>
    <scope>NUCLEOTIDE SEQUENCE</scope>
</reference>
<dbReference type="CDD" id="cd14499">
    <property type="entry name" value="CDC14_C"/>
    <property type="match status" value="1"/>
</dbReference>
<evidence type="ECO:0000313" key="11">
    <source>
        <dbReference type="Proteomes" id="UP000265160"/>
    </source>
</evidence>
<evidence type="ECO:0000256" key="5">
    <source>
        <dbReference type="ARBA" id="ARBA00022912"/>
    </source>
</evidence>
<sequence>ATLRVKPKNTANTHFFSTDEEFIYESFYADFGPLNLAMLYRYCWKLNKKLKSFTMSRKSLVHYTSYDQKKRANAAVLIGAYAVMYLKRSPEDAYRTLIAGNIIFEQDMSFNAHIKQICKTAFFHLRNISKALQHGFLDFERFSAEEYEHYEVTDSDTTRSLIETYDVTQLLLTLSPGYPLHTPEAYFSYFCQNDITTVVRLNRTLYDGRRFEDAGFEHHDLFFLDGTTPSDLIVRRFLHVCESTDGAVAVHCKAGLGRTGTLIGCYLMKHFRFTAAEAIAWIRVCRPGSIIGPQQNFLEEKQHSLWVQGDVHRSKQKLVQQRLSKQEAVSSLLSSMDDLSINTVLCKSYSLDEVSGNNCKEVSLTQGDELRALKGKRPPRSASSCSRYQHL</sequence>
<evidence type="ECO:0000313" key="10">
    <source>
        <dbReference type="Ensembl" id="ENSMZEP00005021356.1"/>
    </source>
</evidence>
<evidence type="ECO:0000256" key="4">
    <source>
        <dbReference type="ARBA" id="ARBA00022801"/>
    </source>
</evidence>
<feature type="domain" description="Tyrosine specific protein phosphatases" evidence="9">
    <location>
        <begin position="235"/>
        <end position="297"/>
    </location>
</feature>
<dbReference type="InterPro" id="IPR016130">
    <property type="entry name" value="Tyr_Pase_AS"/>
</dbReference>
<comment type="catalytic activity">
    <reaction evidence="7">
        <text>O-phospho-L-seryl-[protein] + H2O = L-seryl-[protein] + phosphate</text>
        <dbReference type="Rhea" id="RHEA:20629"/>
        <dbReference type="Rhea" id="RHEA-COMP:9863"/>
        <dbReference type="Rhea" id="RHEA-COMP:11604"/>
        <dbReference type="ChEBI" id="CHEBI:15377"/>
        <dbReference type="ChEBI" id="CHEBI:29999"/>
        <dbReference type="ChEBI" id="CHEBI:43474"/>
        <dbReference type="ChEBI" id="CHEBI:83421"/>
        <dbReference type="EC" id="3.1.3.16"/>
    </reaction>
</comment>
<evidence type="ECO:0000256" key="1">
    <source>
        <dbReference type="ARBA" id="ARBA00007315"/>
    </source>
</evidence>
<dbReference type="GO" id="GO:0004722">
    <property type="term" value="F:protein serine/threonine phosphatase activity"/>
    <property type="evidence" value="ECO:0007669"/>
    <property type="project" value="UniProtKB-EC"/>
</dbReference>
<dbReference type="Ensembl" id="ENSMZET00005022061.1">
    <property type="protein sequence ID" value="ENSMZEP00005021356.1"/>
    <property type="gene ID" value="ENSMZEG00005015853.1"/>
</dbReference>
<keyword evidence="4" id="KW-0378">Hydrolase</keyword>
<name>A0A3P9CHM7_9CICH</name>
<evidence type="ECO:0000256" key="2">
    <source>
        <dbReference type="ARBA" id="ARBA00013064"/>
    </source>
</evidence>
<dbReference type="InterPro" id="IPR020422">
    <property type="entry name" value="TYR_PHOSPHATASE_DUAL_dom"/>
</dbReference>
<evidence type="ECO:0000256" key="7">
    <source>
        <dbReference type="ARBA" id="ARBA00047761"/>
    </source>
</evidence>
<dbReference type="GeneTree" id="ENSGT00940000155899"/>
<feature type="domain" description="Tyrosine-protein phosphatase" evidence="8">
    <location>
        <begin position="162"/>
        <end position="310"/>
    </location>
</feature>
<dbReference type="Proteomes" id="UP000265160">
    <property type="component" value="LG18"/>
</dbReference>
<dbReference type="InterPro" id="IPR029260">
    <property type="entry name" value="DSPn"/>
</dbReference>
<dbReference type="InterPro" id="IPR000387">
    <property type="entry name" value="Tyr_Pase_dom"/>
</dbReference>
<dbReference type="SMART" id="SM00404">
    <property type="entry name" value="PTPc_motif"/>
    <property type="match status" value="1"/>
</dbReference>
<dbReference type="PROSITE" id="PS50056">
    <property type="entry name" value="TYR_PHOSPHATASE_2"/>
    <property type="match status" value="1"/>
</dbReference>
<dbReference type="EC" id="3.1.3.48" evidence="2"/>
<dbReference type="Pfam" id="PF00782">
    <property type="entry name" value="DSPc"/>
    <property type="match status" value="1"/>
</dbReference>
<dbReference type="AlphaFoldDB" id="A0A3P9CHM7"/>
<reference evidence="10" key="3">
    <citation type="submission" date="2025-09" db="UniProtKB">
        <authorList>
            <consortium name="Ensembl"/>
        </authorList>
    </citation>
    <scope>IDENTIFICATION</scope>
</reference>
<dbReference type="PROSITE" id="PS50054">
    <property type="entry name" value="TYR_PHOSPHATASE_DUAL"/>
    <property type="match status" value="1"/>
</dbReference>
<dbReference type="PANTHER" id="PTHR23339">
    <property type="entry name" value="TYROSINE SPECIFIC PROTEIN PHOSPHATASE AND DUAL SPECIFICITY PROTEIN PHOSPHATASE"/>
    <property type="match status" value="1"/>
</dbReference>
<evidence type="ECO:0000256" key="6">
    <source>
        <dbReference type="ARBA" id="ARBA00023306"/>
    </source>
</evidence>
<evidence type="ECO:0000259" key="9">
    <source>
        <dbReference type="PROSITE" id="PS50056"/>
    </source>
</evidence>
<dbReference type="InterPro" id="IPR000340">
    <property type="entry name" value="Dual-sp_phosphatase_cat-dom"/>
</dbReference>
<dbReference type="SUPFAM" id="SSF52799">
    <property type="entry name" value="(Phosphotyrosine protein) phosphatases II"/>
    <property type="match status" value="2"/>
</dbReference>
<comment type="similarity">
    <text evidence="1">Belongs to the protein-tyrosine phosphatase family. Non-receptor class CDC14 subfamily.</text>
</comment>
<dbReference type="FunFam" id="3.90.190.10:FF:000006">
    <property type="entry name" value="Dual specificity protein phosphatase CDC14B"/>
    <property type="match status" value="1"/>
</dbReference>
<dbReference type="Pfam" id="PF14671">
    <property type="entry name" value="DSPn"/>
    <property type="match status" value="1"/>
</dbReference>
<keyword evidence="11" id="KW-1185">Reference proteome</keyword>
<keyword evidence="6" id="KW-0131">Cell cycle</keyword>
<dbReference type="GO" id="GO:0051301">
    <property type="term" value="P:cell division"/>
    <property type="evidence" value="ECO:0007669"/>
    <property type="project" value="UniProtKB-KW"/>
</dbReference>
<dbReference type="PROSITE" id="PS00383">
    <property type="entry name" value="TYR_PHOSPHATASE_1"/>
    <property type="match status" value="1"/>
</dbReference>
<organism evidence="10 11">
    <name type="scientific">Maylandia zebra</name>
    <name type="common">zebra mbuna</name>
    <dbReference type="NCBI Taxonomy" id="106582"/>
    <lineage>
        <taxon>Eukaryota</taxon>
        <taxon>Metazoa</taxon>
        <taxon>Chordata</taxon>
        <taxon>Craniata</taxon>
        <taxon>Vertebrata</taxon>
        <taxon>Euteleostomi</taxon>
        <taxon>Actinopterygii</taxon>
        <taxon>Neopterygii</taxon>
        <taxon>Teleostei</taxon>
        <taxon>Neoteleostei</taxon>
        <taxon>Acanthomorphata</taxon>
        <taxon>Ovalentaria</taxon>
        <taxon>Cichlomorphae</taxon>
        <taxon>Cichliformes</taxon>
        <taxon>Cichlidae</taxon>
        <taxon>African cichlids</taxon>
        <taxon>Pseudocrenilabrinae</taxon>
        <taxon>Haplochromini</taxon>
        <taxon>Maylandia</taxon>
        <taxon>Maylandia zebra complex</taxon>
    </lineage>
</organism>
<dbReference type="InterPro" id="IPR029021">
    <property type="entry name" value="Prot-tyrosine_phosphatase-like"/>
</dbReference>
<proteinExistence type="inferred from homology"/>
<protein>
    <recommendedName>
        <fullName evidence="2">protein-tyrosine-phosphatase</fullName>
        <ecNumber evidence="2">3.1.3.48</ecNumber>
    </recommendedName>
</protein>
<dbReference type="InterPro" id="IPR003595">
    <property type="entry name" value="Tyr_Pase_cat"/>
</dbReference>
<keyword evidence="3" id="KW-0132">Cell division</keyword>
<accession>A0A3P9CHM7</accession>
<dbReference type="GO" id="GO:0004725">
    <property type="term" value="F:protein tyrosine phosphatase activity"/>
    <property type="evidence" value="ECO:0007669"/>
    <property type="project" value="UniProtKB-EC"/>
</dbReference>
<dbReference type="STRING" id="106582.ENSMZEP00005021356"/>
<dbReference type="CDD" id="cd17657">
    <property type="entry name" value="CDC14_N"/>
    <property type="match status" value="1"/>
</dbReference>
<evidence type="ECO:0000256" key="3">
    <source>
        <dbReference type="ARBA" id="ARBA00022618"/>
    </source>
</evidence>
<keyword evidence="5" id="KW-0904">Protein phosphatase</keyword>
<dbReference type="SMART" id="SM00195">
    <property type="entry name" value="DSPc"/>
    <property type="match status" value="1"/>
</dbReference>
<reference evidence="10" key="2">
    <citation type="submission" date="2025-08" db="UniProtKB">
        <authorList>
            <consortium name="Ensembl"/>
        </authorList>
    </citation>
    <scope>IDENTIFICATION</scope>
</reference>